<feature type="compositionally biased region" description="Low complexity" evidence="1">
    <location>
        <begin position="140"/>
        <end position="149"/>
    </location>
</feature>
<comment type="caution">
    <text evidence="3">The sequence shown here is derived from an EMBL/GenBank/DDBJ whole genome shotgun (WGS) entry which is preliminary data.</text>
</comment>
<evidence type="ECO:0008006" key="5">
    <source>
        <dbReference type="Google" id="ProtNLM"/>
    </source>
</evidence>
<accession>M3JXI4</accession>
<dbReference type="OrthoDB" id="4026080at2759"/>
<feature type="chain" id="PRO_5004035483" description="Extracellular membrane protein CFEM domain-containing protein" evidence="2">
    <location>
        <begin position="21"/>
        <end position="243"/>
    </location>
</feature>
<gene>
    <name evidence="3" type="ORF">G210_1935</name>
</gene>
<feature type="compositionally biased region" description="Polar residues" evidence="1">
    <location>
        <begin position="122"/>
        <end position="134"/>
    </location>
</feature>
<dbReference type="AlphaFoldDB" id="M3JXI4"/>
<name>M3JXI4_CANMX</name>
<evidence type="ECO:0000256" key="2">
    <source>
        <dbReference type="SAM" id="SignalP"/>
    </source>
</evidence>
<keyword evidence="4" id="KW-1185">Reference proteome</keyword>
<protein>
    <recommendedName>
        <fullName evidence="5">Extracellular membrane protein CFEM domain-containing protein</fullName>
    </recommendedName>
</protein>
<organism evidence="3 4">
    <name type="scientific">Candida maltosa (strain Xu316)</name>
    <name type="common">Yeast</name>
    <dbReference type="NCBI Taxonomy" id="1245528"/>
    <lineage>
        <taxon>Eukaryota</taxon>
        <taxon>Fungi</taxon>
        <taxon>Dikarya</taxon>
        <taxon>Ascomycota</taxon>
        <taxon>Saccharomycotina</taxon>
        <taxon>Pichiomycetes</taxon>
        <taxon>Debaryomycetaceae</taxon>
        <taxon>Candida/Lodderomyces clade</taxon>
        <taxon>Candida</taxon>
    </lineage>
</organism>
<dbReference type="OMA" id="DSKCACG"/>
<keyword evidence="2" id="KW-0732">Signal</keyword>
<dbReference type="HOGENOM" id="CLU_1142469_0_0_1"/>
<dbReference type="EMBL" id="AOGT01001452">
    <property type="protein sequence ID" value="EMG47660.1"/>
    <property type="molecule type" value="Genomic_DNA"/>
</dbReference>
<proteinExistence type="predicted"/>
<evidence type="ECO:0000313" key="3">
    <source>
        <dbReference type="EMBL" id="EMG47660.1"/>
    </source>
</evidence>
<evidence type="ECO:0000313" key="4">
    <source>
        <dbReference type="Proteomes" id="UP000011777"/>
    </source>
</evidence>
<feature type="signal peptide" evidence="2">
    <location>
        <begin position="1"/>
        <end position="20"/>
    </location>
</feature>
<dbReference type="Proteomes" id="UP000011777">
    <property type="component" value="Unassembled WGS sequence"/>
</dbReference>
<feature type="region of interest" description="Disordered" evidence="1">
    <location>
        <begin position="115"/>
        <end position="149"/>
    </location>
</feature>
<sequence length="243" mass="23861">MKFFAILTVLSLSSAASSKASTDYDCSTAPCLAAASILTEKCGDEGVTDSKCACGLPDSYFIALYDCSKDCKGLQIDGYTGPNDYKNAYCLQASQSDYVHVSAAGVKTSAQAAKTAEAAQGKNPNGSQSSTAANNEGKETSGAANAGASATASAGSGAKSVAAGAQSSVAGAQSSVAGAQSTVVNGVTEKASMTKAKSMASATRNGAATSLGNSTSMTQGQIENVGASTALVSLLGLAAVLLL</sequence>
<evidence type="ECO:0000256" key="1">
    <source>
        <dbReference type="SAM" id="MobiDB-lite"/>
    </source>
</evidence>
<reference evidence="3 4" key="1">
    <citation type="submission" date="2013-02" db="EMBL/GenBank/DDBJ databases">
        <title>Genome sequence of Candida maltosa Xu316, a potential industrial strain for xylitol and ethanol production.</title>
        <authorList>
            <person name="Yu J."/>
            <person name="Wang Q."/>
            <person name="Geng X."/>
            <person name="Bao W."/>
            <person name="He P."/>
            <person name="Cai J."/>
        </authorList>
    </citation>
    <scope>NUCLEOTIDE SEQUENCE [LARGE SCALE GENOMIC DNA]</scope>
    <source>
        <strain evidence="4">Xu316</strain>
    </source>
</reference>